<dbReference type="PANTHER" id="PTHR43804">
    <property type="entry name" value="LD18447P"/>
    <property type="match status" value="1"/>
</dbReference>
<evidence type="ECO:0000256" key="1">
    <source>
        <dbReference type="ARBA" id="ARBA00022481"/>
    </source>
</evidence>
<dbReference type="InterPro" id="IPR045853">
    <property type="entry name" value="Pep_chain_release_fac_I_sf"/>
</dbReference>
<organism evidence="2 3">
    <name type="scientific">Elysia marginata</name>
    <dbReference type="NCBI Taxonomy" id="1093978"/>
    <lineage>
        <taxon>Eukaryota</taxon>
        <taxon>Metazoa</taxon>
        <taxon>Spiralia</taxon>
        <taxon>Lophotrochozoa</taxon>
        <taxon>Mollusca</taxon>
        <taxon>Gastropoda</taxon>
        <taxon>Heterobranchia</taxon>
        <taxon>Euthyneura</taxon>
        <taxon>Panpulmonata</taxon>
        <taxon>Sacoglossa</taxon>
        <taxon>Placobranchoidea</taxon>
        <taxon>Plakobranchidae</taxon>
        <taxon>Elysia</taxon>
    </lineage>
</organism>
<gene>
    <name evidence="2" type="ORF">ElyMa_001854300</name>
</gene>
<dbReference type="Proteomes" id="UP000762676">
    <property type="component" value="Unassembled WGS sequence"/>
</dbReference>
<dbReference type="SUPFAM" id="SSF75620">
    <property type="entry name" value="Release factor"/>
    <property type="match status" value="1"/>
</dbReference>
<name>A0AAV4EKZ8_9GAST</name>
<protein>
    <submittedName>
        <fullName evidence="2">Peptide chain release factor 1</fullName>
    </submittedName>
</protein>
<evidence type="ECO:0000313" key="2">
    <source>
        <dbReference type="EMBL" id="GFR61707.1"/>
    </source>
</evidence>
<sequence>MGAFRNDPWLYEAILSEQQAQIRESRKLQQGTRARSEKIRTYNFQQDRVTDHRTRESISNLSQFLMVGGEGLDELIEGLLVQERHQTMELSLEGWEERERQRER</sequence>
<dbReference type="PANTHER" id="PTHR43804:SF7">
    <property type="entry name" value="LD18447P"/>
    <property type="match status" value="1"/>
</dbReference>
<dbReference type="InterPro" id="IPR050057">
    <property type="entry name" value="Prokaryotic/Mito_RF"/>
</dbReference>
<comment type="caution">
    <text evidence="2">The sequence shown here is derived from an EMBL/GenBank/DDBJ whole genome shotgun (WGS) entry which is preliminary data.</text>
</comment>
<dbReference type="Gene3D" id="3.30.70.1660">
    <property type="match status" value="1"/>
</dbReference>
<evidence type="ECO:0000313" key="3">
    <source>
        <dbReference type="Proteomes" id="UP000762676"/>
    </source>
</evidence>
<reference evidence="2 3" key="1">
    <citation type="journal article" date="2021" name="Elife">
        <title>Chloroplast acquisition without the gene transfer in kleptoplastic sea slugs, Plakobranchus ocellatus.</title>
        <authorList>
            <person name="Maeda T."/>
            <person name="Takahashi S."/>
            <person name="Yoshida T."/>
            <person name="Shimamura S."/>
            <person name="Takaki Y."/>
            <person name="Nagai Y."/>
            <person name="Toyoda A."/>
            <person name="Suzuki Y."/>
            <person name="Arimoto A."/>
            <person name="Ishii H."/>
            <person name="Satoh N."/>
            <person name="Nishiyama T."/>
            <person name="Hasebe M."/>
            <person name="Maruyama T."/>
            <person name="Minagawa J."/>
            <person name="Obokata J."/>
            <person name="Shigenobu S."/>
        </authorList>
    </citation>
    <scope>NUCLEOTIDE SEQUENCE [LARGE SCALE GENOMIC DNA]</scope>
</reference>
<keyword evidence="1" id="KW-0488">Methylation</keyword>
<keyword evidence="3" id="KW-1185">Reference proteome</keyword>
<proteinExistence type="predicted"/>
<dbReference type="EMBL" id="BMAT01003751">
    <property type="protein sequence ID" value="GFR61707.1"/>
    <property type="molecule type" value="Genomic_DNA"/>
</dbReference>
<dbReference type="AlphaFoldDB" id="A0AAV4EKZ8"/>
<accession>A0AAV4EKZ8</accession>